<evidence type="ECO:0008006" key="3">
    <source>
        <dbReference type="Google" id="ProtNLM"/>
    </source>
</evidence>
<comment type="caution">
    <text evidence="1">The sequence shown here is derived from an EMBL/GenBank/DDBJ whole genome shotgun (WGS) entry which is preliminary data.</text>
</comment>
<proteinExistence type="predicted"/>
<name>A0AAV7GPM8_DENCH</name>
<evidence type="ECO:0000313" key="2">
    <source>
        <dbReference type="Proteomes" id="UP000775213"/>
    </source>
</evidence>
<dbReference type="AlphaFoldDB" id="A0AAV7GPM8"/>
<dbReference type="PANTHER" id="PTHR31286:SF180">
    <property type="entry name" value="OS10G0362600 PROTEIN"/>
    <property type="match status" value="1"/>
</dbReference>
<protein>
    <recommendedName>
        <fullName evidence="3">DUF4283 domain-containing protein</fullName>
    </recommendedName>
</protein>
<dbReference type="PANTHER" id="PTHR31286">
    <property type="entry name" value="GLYCINE-RICH CELL WALL STRUCTURAL PROTEIN 1.8-LIKE"/>
    <property type="match status" value="1"/>
</dbReference>
<sequence length="110" mass="12942">MRLLKWTTFFGIREESPIVPIWISFPNPRLHFFIHEFYMHLVLFSIDQTTAPKTRPFVATVLVEVDITKKHAKKIWHSKAATWLKRWAQSLVFLRQIPHTFGGGSSPDMH</sequence>
<dbReference type="EMBL" id="JAGFBR010000007">
    <property type="protein sequence ID" value="KAH0463830.1"/>
    <property type="molecule type" value="Genomic_DNA"/>
</dbReference>
<dbReference type="Proteomes" id="UP000775213">
    <property type="component" value="Unassembled WGS sequence"/>
</dbReference>
<evidence type="ECO:0000313" key="1">
    <source>
        <dbReference type="EMBL" id="KAH0463830.1"/>
    </source>
</evidence>
<accession>A0AAV7GPM8</accession>
<keyword evidence="2" id="KW-1185">Reference proteome</keyword>
<dbReference type="InterPro" id="IPR040256">
    <property type="entry name" value="At4g02000-like"/>
</dbReference>
<gene>
    <name evidence="1" type="ORF">IEQ34_006616</name>
</gene>
<reference evidence="1 2" key="1">
    <citation type="journal article" date="2021" name="Hortic Res">
        <title>Chromosome-scale assembly of the Dendrobium chrysotoxum genome enhances the understanding of orchid evolution.</title>
        <authorList>
            <person name="Zhang Y."/>
            <person name="Zhang G.Q."/>
            <person name="Zhang D."/>
            <person name="Liu X.D."/>
            <person name="Xu X.Y."/>
            <person name="Sun W.H."/>
            <person name="Yu X."/>
            <person name="Zhu X."/>
            <person name="Wang Z.W."/>
            <person name="Zhao X."/>
            <person name="Zhong W.Y."/>
            <person name="Chen H."/>
            <person name="Yin W.L."/>
            <person name="Huang T."/>
            <person name="Niu S.C."/>
            <person name="Liu Z.J."/>
        </authorList>
    </citation>
    <scope>NUCLEOTIDE SEQUENCE [LARGE SCALE GENOMIC DNA]</scope>
    <source>
        <strain evidence="1">Lindl</strain>
    </source>
</reference>
<organism evidence="1 2">
    <name type="scientific">Dendrobium chrysotoxum</name>
    <name type="common">Orchid</name>
    <dbReference type="NCBI Taxonomy" id="161865"/>
    <lineage>
        <taxon>Eukaryota</taxon>
        <taxon>Viridiplantae</taxon>
        <taxon>Streptophyta</taxon>
        <taxon>Embryophyta</taxon>
        <taxon>Tracheophyta</taxon>
        <taxon>Spermatophyta</taxon>
        <taxon>Magnoliopsida</taxon>
        <taxon>Liliopsida</taxon>
        <taxon>Asparagales</taxon>
        <taxon>Orchidaceae</taxon>
        <taxon>Epidendroideae</taxon>
        <taxon>Malaxideae</taxon>
        <taxon>Dendrobiinae</taxon>
        <taxon>Dendrobium</taxon>
    </lineage>
</organism>